<dbReference type="Proteomes" id="UP000268093">
    <property type="component" value="Unassembled WGS sequence"/>
</dbReference>
<protein>
    <submittedName>
        <fullName evidence="1">Uncharacterized protein</fullName>
    </submittedName>
</protein>
<accession>A0A433D534</accession>
<sequence>MCHLALRRPLHMYISRLLLMGSQSQYKKSTSVNHCRILVSSLATDFENLDAHREAFRGVNYVFSALGINRIVAGSAENFKRIDHKHC</sequence>
<gene>
    <name evidence="1" type="ORF">BC936DRAFT_147546</name>
</gene>
<dbReference type="Gene3D" id="3.40.50.720">
    <property type="entry name" value="NAD(P)-binding Rossmann-like Domain"/>
    <property type="match status" value="1"/>
</dbReference>
<dbReference type="AlphaFoldDB" id="A0A433D534"/>
<keyword evidence="2" id="KW-1185">Reference proteome</keyword>
<dbReference type="EMBL" id="RBNI01006565">
    <property type="protein sequence ID" value="RUP45934.1"/>
    <property type="molecule type" value="Genomic_DNA"/>
</dbReference>
<proteinExistence type="predicted"/>
<name>A0A433D534_9FUNG</name>
<reference evidence="1 2" key="1">
    <citation type="journal article" date="2018" name="New Phytol.">
        <title>Phylogenomics of Endogonaceae and evolution of mycorrhizas within Mucoromycota.</title>
        <authorList>
            <person name="Chang Y."/>
            <person name="Desiro A."/>
            <person name="Na H."/>
            <person name="Sandor L."/>
            <person name="Lipzen A."/>
            <person name="Clum A."/>
            <person name="Barry K."/>
            <person name="Grigoriev I.V."/>
            <person name="Martin F.M."/>
            <person name="Stajich J.E."/>
            <person name="Smith M.E."/>
            <person name="Bonito G."/>
            <person name="Spatafora J.W."/>
        </authorList>
    </citation>
    <scope>NUCLEOTIDE SEQUENCE [LARGE SCALE GENOMIC DNA]</scope>
    <source>
        <strain evidence="1 2">GMNB39</strain>
    </source>
</reference>
<evidence type="ECO:0000313" key="2">
    <source>
        <dbReference type="Proteomes" id="UP000268093"/>
    </source>
</evidence>
<comment type="caution">
    <text evidence="1">The sequence shown here is derived from an EMBL/GenBank/DDBJ whole genome shotgun (WGS) entry which is preliminary data.</text>
</comment>
<evidence type="ECO:0000313" key="1">
    <source>
        <dbReference type="EMBL" id="RUP45934.1"/>
    </source>
</evidence>
<dbReference type="OrthoDB" id="430436at2759"/>
<organism evidence="1 2">
    <name type="scientific">Jimgerdemannia flammicorona</name>
    <dbReference type="NCBI Taxonomy" id="994334"/>
    <lineage>
        <taxon>Eukaryota</taxon>
        <taxon>Fungi</taxon>
        <taxon>Fungi incertae sedis</taxon>
        <taxon>Mucoromycota</taxon>
        <taxon>Mucoromycotina</taxon>
        <taxon>Endogonomycetes</taxon>
        <taxon>Endogonales</taxon>
        <taxon>Endogonaceae</taxon>
        <taxon>Jimgerdemannia</taxon>
    </lineage>
</organism>